<proteinExistence type="inferred from homology"/>
<dbReference type="PANTHER" id="PTHR15071">
    <property type="entry name" value="MANNOSE-6-PHOSPHATE RECEPTOR FAMILY MEMBER"/>
    <property type="match status" value="1"/>
</dbReference>
<evidence type="ECO:0000313" key="22">
    <source>
        <dbReference type="EMBL" id="KAI5949525.1"/>
    </source>
</evidence>
<dbReference type="GO" id="GO:0000139">
    <property type="term" value="C:Golgi membrane"/>
    <property type="evidence" value="ECO:0007669"/>
    <property type="project" value="UniProtKB-SubCell"/>
</dbReference>
<keyword evidence="11 19" id="KW-1133">Transmembrane helix</keyword>
<dbReference type="GO" id="GO:0031966">
    <property type="term" value="C:mitochondrial membrane"/>
    <property type="evidence" value="ECO:0007669"/>
    <property type="project" value="UniProtKB-SubCell"/>
</dbReference>
<dbReference type="SUPFAM" id="SSF50911">
    <property type="entry name" value="Mannose 6-phosphate receptor domain"/>
    <property type="match status" value="1"/>
</dbReference>
<evidence type="ECO:0000256" key="19">
    <source>
        <dbReference type="SAM" id="Phobius"/>
    </source>
</evidence>
<protein>
    <recommendedName>
        <fullName evidence="6">Autophagy-related protein 27</fullName>
    </recommendedName>
</protein>
<keyword evidence="12" id="KW-0072">Autophagy</keyword>
<evidence type="ECO:0000256" key="10">
    <source>
        <dbReference type="ARBA" id="ARBA00022927"/>
    </source>
</evidence>
<dbReference type="InterPro" id="IPR044865">
    <property type="entry name" value="MRH_dom"/>
</dbReference>
<dbReference type="GO" id="GO:0006914">
    <property type="term" value="P:autophagy"/>
    <property type="evidence" value="ECO:0007669"/>
    <property type="project" value="UniProtKB-KW"/>
</dbReference>
<feature type="domain" description="MRH" evidence="21">
    <location>
        <begin position="19"/>
        <end position="174"/>
    </location>
</feature>
<dbReference type="GeneID" id="76152779"/>
<keyword evidence="8 19" id="KW-0812">Transmembrane</keyword>
<dbReference type="InterPro" id="IPR009011">
    <property type="entry name" value="Man6P_isomerase_rcpt-bd_dom_sf"/>
</dbReference>
<evidence type="ECO:0000256" key="2">
    <source>
        <dbReference type="ARBA" id="ARBA00004358"/>
    </source>
</evidence>
<keyword evidence="23" id="KW-1185">Reference proteome</keyword>
<evidence type="ECO:0000256" key="18">
    <source>
        <dbReference type="SAM" id="MobiDB-lite"/>
    </source>
</evidence>
<keyword evidence="13" id="KW-0333">Golgi apparatus</keyword>
<gene>
    <name evidence="22" type="ORF">KGF57_004735</name>
</gene>
<dbReference type="PROSITE" id="PS51914">
    <property type="entry name" value="MRH"/>
    <property type="match status" value="1"/>
</dbReference>
<feature type="chain" id="PRO_5041978538" description="Autophagy-related protein 27" evidence="20">
    <location>
        <begin position="19"/>
        <end position="276"/>
    </location>
</feature>
<comment type="similarity">
    <text evidence="5">Belongs to the ATG27 family.</text>
</comment>
<evidence type="ECO:0000256" key="17">
    <source>
        <dbReference type="ARBA" id="ARBA00023329"/>
    </source>
</evidence>
<evidence type="ECO:0000259" key="21">
    <source>
        <dbReference type="PROSITE" id="PS51914"/>
    </source>
</evidence>
<dbReference type="EMBL" id="JAIHNG010000163">
    <property type="protein sequence ID" value="KAI5949525.1"/>
    <property type="molecule type" value="Genomic_DNA"/>
</dbReference>
<evidence type="ECO:0000256" key="13">
    <source>
        <dbReference type="ARBA" id="ARBA00023034"/>
    </source>
</evidence>
<dbReference type="Pfam" id="PF09451">
    <property type="entry name" value="ATG27"/>
    <property type="match status" value="1"/>
</dbReference>
<sequence length="276" mass="30651">MLKSVISLLVTSVMVSNAIDCSVKELQPYNLESIKGTHSFSTIKTTPPTKTNITWTLGICEVISSDKKSDLQKCPQNSDICGITSILRDNEDPIISEIIGFNSNLQKSFDPLGDEGAGGIKIRYSGVNWGDSLIDAEVSFVCDESVKESHKFELDGWNGEVLKVSMKSKAACITSDSDKKKNNDKNKNSDKKKGDNGESWGWFTWIFIFLVLFLSIYIIGGAWFQYNKGNAIDFQSALKEVLENFFTLLQGLPNFIREILEKVVGRSNSRGDYSAV</sequence>
<evidence type="ECO:0000256" key="6">
    <source>
        <dbReference type="ARBA" id="ARBA00013776"/>
    </source>
</evidence>
<evidence type="ECO:0000256" key="11">
    <source>
        <dbReference type="ARBA" id="ARBA00022989"/>
    </source>
</evidence>
<evidence type="ECO:0000256" key="8">
    <source>
        <dbReference type="ARBA" id="ARBA00022692"/>
    </source>
</evidence>
<keyword evidence="7" id="KW-0813">Transport</keyword>
<dbReference type="PANTHER" id="PTHR15071:SF13">
    <property type="entry name" value="AUTOPHAGY-RELATED PROTEIN 27"/>
    <property type="match status" value="1"/>
</dbReference>
<evidence type="ECO:0000256" key="16">
    <source>
        <dbReference type="ARBA" id="ARBA00023157"/>
    </source>
</evidence>
<evidence type="ECO:0000256" key="20">
    <source>
        <dbReference type="SAM" id="SignalP"/>
    </source>
</evidence>
<feature type="region of interest" description="Disordered" evidence="18">
    <location>
        <begin position="176"/>
        <end position="195"/>
    </location>
</feature>
<dbReference type="InterPro" id="IPR018939">
    <property type="entry name" value="Autophagy-rel_prot_27"/>
</dbReference>
<feature type="transmembrane region" description="Helical" evidence="19">
    <location>
        <begin position="200"/>
        <end position="224"/>
    </location>
</feature>
<keyword evidence="10" id="KW-0653">Protein transport</keyword>
<keyword evidence="9 20" id="KW-0732">Signal</keyword>
<organism evidence="22 23">
    <name type="scientific">Candida theae</name>
    <dbReference type="NCBI Taxonomy" id="1198502"/>
    <lineage>
        <taxon>Eukaryota</taxon>
        <taxon>Fungi</taxon>
        <taxon>Dikarya</taxon>
        <taxon>Ascomycota</taxon>
        <taxon>Saccharomycotina</taxon>
        <taxon>Pichiomycetes</taxon>
        <taxon>Debaryomycetaceae</taxon>
        <taxon>Candida/Lodderomyces clade</taxon>
        <taxon>Candida</taxon>
    </lineage>
</organism>
<evidence type="ECO:0000256" key="12">
    <source>
        <dbReference type="ARBA" id="ARBA00023006"/>
    </source>
</evidence>
<evidence type="ECO:0000256" key="9">
    <source>
        <dbReference type="ARBA" id="ARBA00022729"/>
    </source>
</evidence>
<comment type="subcellular location">
    <subcellularLocation>
        <location evidence="2">Cytoplasmic vesicle membrane</location>
        <topology evidence="2">Single-pass type I membrane protein</topology>
    </subcellularLocation>
    <subcellularLocation>
        <location evidence="4">Golgi apparatus membrane</location>
        <topology evidence="4">Single-pass type I membrane protein</topology>
    </subcellularLocation>
    <subcellularLocation>
        <location evidence="1">Mitochondrion membrane</location>
        <topology evidence="1">Single-pass membrane protein</topology>
    </subcellularLocation>
    <subcellularLocation>
        <location evidence="3">Preautophagosomal structure membrane</location>
        <topology evidence="3">Single-pass type I membrane protein</topology>
    </subcellularLocation>
</comment>
<evidence type="ECO:0000256" key="3">
    <source>
        <dbReference type="ARBA" id="ARBA00004472"/>
    </source>
</evidence>
<dbReference type="RefSeq" id="XP_051606869.1">
    <property type="nucleotide sequence ID" value="XM_051754276.1"/>
</dbReference>
<comment type="caution">
    <text evidence="22">The sequence shown here is derived from an EMBL/GenBank/DDBJ whole genome shotgun (WGS) entry which is preliminary data.</text>
</comment>
<evidence type="ECO:0000256" key="7">
    <source>
        <dbReference type="ARBA" id="ARBA00022448"/>
    </source>
</evidence>
<dbReference type="Proteomes" id="UP001204833">
    <property type="component" value="Unassembled WGS sequence"/>
</dbReference>
<evidence type="ECO:0000256" key="1">
    <source>
        <dbReference type="ARBA" id="ARBA00004304"/>
    </source>
</evidence>
<keyword evidence="14" id="KW-0496">Mitochondrion</keyword>
<evidence type="ECO:0000256" key="14">
    <source>
        <dbReference type="ARBA" id="ARBA00023128"/>
    </source>
</evidence>
<reference evidence="22 23" key="1">
    <citation type="journal article" date="2022" name="DNA Res.">
        <title>Genome analysis of five recently described species of the CUG-Ser clade uncovers Candida theae as a new hybrid lineage with pathogenic potential in the Candida parapsilosis species complex.</title>
        <authorList>
            <person name="Mixao V."/>
            <person name="Del Olmo V."/>
            <person name="Hegedusova E."/>
            <person name="Saus E."/>
            <person name="Pryszcz L."/>
            <person name="Cillingova A."/>
            <person name="Nosek J."/>
            <person name="Gabaldon T."/>
        </authorList>
    </citation>
    <scope>NUCLEOTIDE SEQUENCE [LARGE SCALE GENOMIC DNA]</scope>
    <source>
        <strain evidence="22 23">CBS 12239</strain>
    </source>
</reference>
<dbReference type="GO" id="GO:0015031">
    <property type="term" value="P:protein transport"/>
    <property type="evidence" value="ECO:0007669"/>
    <property type="project" value="UniProtKB-KW"/>
</dbReference>
<dbReference type="Gene3D" id="2.70.130.10">
    <property type="entry name" value="Mannose-6-phosphate receptor binding domain"/>
    <property type="match status" value="1"/>
</dbReference>
<evidence type="ECO:0000256" key="4">
    <source>
        <dbReference type="ARBA" id="ARBA00004614"/>
    </source>
</evidence>
<evidence type="ECO:0000313" key="23">
    <source>
        <dbReference type="Proteomes" id="UP001204833"/>
    </source>
</evidence>
<name>A0AAD5FWL1_9ASCO</name>
<evidence type="ECO:0000256" key="15">
    <source>
        <dbReference type="ARBA" id="ARBA00023136"/>
    </source>
</evidence>
<dbReference type="GO" id="GO:0034045">
    <property type="term" value="C:phagophore assembly site membrane"/>
    <property type="evidence" value="ECO:0007669"/>
    <property type="project" value="UniProtKB-SubCell"/>
</dbReference>
<dbReference type="AlphaFoldDB" id="A0AAD5FWL1"/>
<accession>A0AAD5FWL1</accession>
<keyword evidence="15 19" id="KW-0472">Membrane</keyword>
<dbReference type="GO" id="GO:0030659">
    <property type="term" value="C:cytoplasmic vesicle membrane"/>
    <property type="evidence" value="ECO:0007669"/>
    <property type="project" value="UniProtKB-SubCell"/>
</dbReference>
<feature type="signal peptide" evidence="20">
    <location>
        <begin position="1"/>
        <end position="18"/>
    </location>
</feature>
<keyword evidence="16" id="KW-1015">Disulfide bond</keyword>
<keyword evidence="17" id="KW-0968">Cytoplasmic vesicle</keyword>
<evidence type="ECO:0000256" key="5">
    <source>
        <dbReference type="ARBA" id="ARBA00005363"/>
    </source>
</evidence>